<feature type="region of interest" description="Disordered" evidence="2">
    <location>
        <begin position="374"/>
        <end position="423"/>
    </location>
</feature>
<feature type="compositionally biased region" description="Basic and acidic residues" evidence="2">
    <location>
        <begin position="517"/>
        <end position="531"/>
    </location>
</feature>
<gene>
    <name evidence="3" type="ORF">Tco025E_08122</name>
</gene>
<feature type="compositionally biased region" description="Basic and acidic residues" evidence="2">
    <location>
        <begin position="380"/>
        <end position="395"/>
    </location>
</feature>
<feature type="compositionally biased region" description="Low complexity" evidence="2">
    <location>
        <begin position="130"/>
        <end position="145"/>
    </location>
</feature>
<feature type="compositionally biased region" description="Pro residues" evidence="2">
    <location>
        <begin position="408"/>
        <end position="419"/>
    </location>
</feature>
<keyword evidence="4" id="KW-1185">Reference proteome</keyword>
<organism evidence="3 4">
    <name type="scientific">Trypanosoma conorhini</name>
    <dbReference type="NCBI Taxonomy" id="83891"/>
    <lineage>
        <taxon>Eukaryota</taxon>
        <taxon>Discoba</taxon>
        <taxon>Euglenozoa</taxon>
        <taxon>Kinetoplastea</taxon>
        <taxon>Metakinetoplastina</taxon>
        <taxon>Trypanosomatida</taxon>
        <taxon>Trypanosomatidae</taxon>
        <taxon>Trypanosoma</taxon>
    </lineage>
</organism>
<dbReference type="EMBL" id="MKKU01000708">
    <property type="protein sequence ID" value="RNF03737.1"/>
    <property type="molecule type" value="Genomic_DNA"/>
</dbReference>
<accession>A0A422NE23</accession>
<evidence type="ECO:0000313" key="3">
    <source>
        <dbReference type="EMBL" id="RNF03737.1"/>
    </source>
</evidence>
<dbReference type="GeneID" id="40321733"/>
<feature type="region of interest" description="Disordered" evidence="2">
    <location>
        <begin position="109"/>
        <end position="146"/>
    </location>
</feature>
<sequence length="629" mass="69088">MRGQFTRQPLDVGDKTNADPATGEDQKSAAPYHSPFGGYNYYPTTLFKRDALPGPSPAEEPSLKNASPPGYGADFGGGNGRTSSWGAPHIKVHRDTAPRIAPLMDRYKRRDSGLTRKSLEGDMSQDLHEGPGASVSAALASSGPLKGSTRADIMPCAGTVGRKGKRNISSAEIATEPIELRRCRTQQSRRMTASCPPALNQDSPTSNGQRIIHVEKKNGETNADAAAPCRDAHCIHSRQTILDYVDLQRDLRVCHATLRDQDTELSELRSQLSVLQAERAELESRFQIELQGIESRYAEELAKEREEQMEWQKRALSEQLATYERDREELERLRMALEQERLNHDHTRSELDAAQEMCLALKHQLETSQLVAAASASPLRRKDSAAGKTREHFLPDAHSPTSTLMTPTPTPRRQPPPVPASREDAEYISGAAASTFPLVRGKSQPSRPCREERPTEQGPVGNVTATSTINVSDPSVALSAVPDMDLDEAHSFLVRQAEDEHLAKRAMPWGSEECDEGTQRETEEYTEREGGHSSCATRDTTLPAASVQRTGILAYDALSCGRSSTEALSEAALALQPLPPEAFDQLAGREADLCRELLRIILDKENQIAELTAARMQPGEETKLSFLSE</sequence>
<feature type="compositionally biased region" description="Basic and acidic residues" evidence="2">
    <location>
        <begin position="109"/>
        <end position="129"/>
    </location>
</feature>
<feature type="region of interest" description="Disordered" evidence="2">
    <location>
        <begin position="1"/>
        <end position="35"/>
    </location>
</feature>
<feature type="region of interest" description="Disordered" evidence="2">
    <location>
        <begin position="509"/>
        <end position="535"/>
    </location>
</feature>
<dbReference type="AlphaFoldDB" id="A0A422NE23"/>
<feature type="coiled-coil region" evidence="1">
    <location>
        <begin position="258"/>
        <end position="357"/>
    </location>
</feature>
<name>A0A422NE23_9TRYP</name>
<reference evidence="3 4" key="1">
    <citation type="journal article" date="2018" name="BMC Genomics">
        <title>Genomic comparison of Trypanosoma conorhini and Trypanosoma rangeli to Trypanosoma cruzi strains of high and low virulence.</title>
        <authorList>
            <person name="Bradwell K.R."/>
            <person name="Koparde V.N."/>
            <person name="Matveyev A.V."/>
            <person name="Serrano M.G."/>
            <person name="Alves J.M."/>
            <person name="Parikh H."/>
            <person name="Huang B."/>
            <person name="Lee V."/>
            <person name="Espinosa-Alvarez O."/>
            <person name="Ortiz P.A."/>
            <person name="Costa-Martins A.G."/>
            <person name="Teixeira M.M."/>
            <person name="Buck G.A."/>
        </authorList>
    </citation>
    <scope>NUCLEOTIDE SEQUENCE [LARGE SCALE GENOMIC DNA]</scope>
    <source>
        <strain evidence="3 4">025E</strain>
    </source>
</reference>
<keyword evidence="1" id="KW-0175">Coiled coil</keyword>
<evidence type="ECO:0000313" key="4">
    <source>
        <dbReference type="Proteomes" id="UP000284403"/>
    </source>
</evidence>
<protein>
    <submittedName>
        <fullName evidence="3">Uncharacterized protein</fullName>
    </submittedName>
</protein>
<proteinExistence type="predicted"/>
<evidence type="ECO:0000256" key="1">
    <source>
        <dbReference type="SAM" id="Coils"/>
    </source>
</evidence>
<evidence type="ECO:0000256" key="2">
    <source>
        <dbReference type="SAM" id="MobiDB-lite"/>
    </source>
</evidence>
<feature type="region of interest" description="Disordered" evidence="2">
    <location>
        <begin position="47"/>
        <end position="87"/>
    </location>
</feature>
<dbReference type="OrthoDB" id="243411at2759"/>
<comment type="caution">
    <text evidence="3">The sequence shown here is derived from an EMBL/GenBank/DDBJ whole genome shotgun (WGS) entry which is preliminary data.</text>
</comment>
<dbReference type="Proteomes" id="UP000284403">
    <property type="component" value="Unassembled WGS sequence"/>
</dbReference>
<feature type="region of interest" description="Disordered" evidence="2">
    <location>
        <begin position="438"/>
        <end position="467"/>
    </location>
</feature>
<dbReference type="RefSeq" id="XP_029224904.1">
    <property type="nucleotide sequence ID" value="XM_029374978.1"/>
</dbReference>